<dbReference type="PANTHER" id="PTHR15600:SF42">
    <property type="entry name" value="SACSIN"/>
    <property type="match status" value="1"/>
</dbReference>
<proteinExistence type="predicted"/>
<dbReference type="KEGG" id="psq:PUNSTDRAFT_138930"/>
<evidence type="ECO:0000259" key="2">
    <source>
        <dbReference type="Pfam" id="PF25794"/>
    </source>
</evidence>
<dbReference type="Pfam" id="PF25794">
    <property type="entry name" value="SACS"/>
    <property type="match status" value="1"/>
</dbReference>
<protein>
    <recommendedName>
        <fullName evidence="2">Sacsin/Nov domain-containing protein</fullName>
    </recommendedName>
</protein>
<organism evidence="3 4">
    <name type="scientific">Punctularia strigosozonata (strain HHB-11173)</name>
    <name type="common">White-rot fungus</name>
    <dbReference type="NCBI Taxonomy" id="741275"/>
    <lineage>
        <taxon>Eukaryota</taxon>
        <taxon>Fungi</taxon>
        <taxon>Dikarya</taxon>
        <taxon>Basidiomycota</taxon>
        <taxon>Agaricomycotina</taxon>
        <taxon>Agaricomycetes</taxon>
        <taxon>Corticiales</taxon>
        <taxon>Punctulariaceae</taxon>
        <taxon>Punctularia</taxon>
    </lineage>
</organism>
<name>R7S1W1_PUNST</name>
<feature type="domain" description="Sacsin/Nov" evidence="2">
    <location>
        <begin position="16"/>
        <end position="201"/>
    </location>
</feature>
<dbReference type="OrthoDB" id="1262810at2759"/>
<dbReference type="eggNOG" id="ENOG502QQPY">
    <property type="taxonomic scope" value="Eukaryota"/>
</dbReference>
<gene>
    <name evidence="3" type="ORF">PUNSTDRAFT_138930</name>
</gene>
<dbReference type="HOGENOM" id="CLU_008332_0_0_1"/>
<keyword evidence="4" id="KW-1185">Reference proteome</keyword>
<accession>R7S1W1</accession>
<evidence type="ECO:0000256" key="1">
    <source>
        <dbReference type="SAM" id="MobiDB-lite"/>
    </source>
</evidence>
<reference evidence="4" key="1">
    <citation type="journal article" date="2012" name="Science">
        <title>The Paleozoic origin of enzymatic lignin decomposition reconstructed from 31 fungal genomes.</title>
        <authorList>
            <person name="Floudas D."/>
            <person name="Binder M."/>
            <person name="Riley R."/>
            <person name="Barry K."/>
            <person name="Blanchette R.A."/>
            <person name="Henrissat B."/>
            <person name="Martinez A.T."/>
            <person name="Otillar R."/>
            <person name="Spatafora J.W."/>
            <person name="Yadav J.S."/>
            <person name="Aerts A."/>
            <person name="Benoit I."/>
            <person name="Boyd A."/>
            <person name="Carlson A."/>
            <person name="Copeland A."/>
            <person name="Coutinho P.M."/>
            <person name="de Vries R.P."/>
            <person name="Ferreira P."/>
            <person name="Findley K."/>
            <person name="Foster B."/>
            <person name="Gaskell J."/>
            <person name="Glotzer D."/>
            <person name="Gorecki P."/>
            <person name="Heitman J."/>
            <person name="Hesse C."/>
            <person name="Hori C."/>
            <person name="Igarashi K."/>
            <person name="Jurgens J.A."/>
            <person name="Kallen N."/>
            <person name="Kersten P."/>
            <person name="Kohler A."/>
            <person name="Kuees U."/>
            <person name="Kumar T.K.A."/>
            <person name="Kuo A."/>
            <person name="LaButti K."/>
            <person name="Larrondo L.F."/>
            <person name="Lindquist E."/>
            <person name="Ling A."/>
            <person name="Lombard V."/>
            <person name="Lucas S."/>
            <person name="Lundell T."/>
            <person name="Martin R."/>
            <person name="McLaughlin D.J."/>
            <person name="Morgenstern I."/>
            <person name="Morin E."/>
            <person name="Murat C."/>
            <person name="Nagy L.G."/>
            <person name="Nolan M."/>
            <person name="Ohm R.A."/>
            <person name="Patyshakuliyeva A."/>
            <person name="Rokas A."/>
            <person name="Ruiz-Duenas F.J."/>
            <person name="Sabat G."/>
            <person name="Salamov A."/>
            <person name="Samejima M."/>
            <person name="Schmutz J."/>
            <person name="Slot J.C."/>
            <person name="St John F."/>
            <person name="Stenlid J."/>
            <person name="Sun H."/>
            <person name="Sun S."/>
            <person name="Syed K."/>
            <person name="Tsang A."/>
            <person name="Wiebenga A."/>
            <person name="Young D."/>
            <person name="Pisabarro A."/>
            <person name="Eastwood D.C."/>
            <person name="Martin F."/>
            <person name="Cullen D."/>
            <person name="Grigoriev I.V."/>
            <person name="Hibbett D.S."/>
        </authorList>
    </citation>
    <scope>NUCLEOTIDE SEQUENCE [LARGE SCALE GENOMIC DNA]</scope>
    <source>
        <strain evidence="4">HHB-11173 SS5</strain>
    </source>
</reference>
<dbReference type="EMBL" id="JH687556">
    <property type="protein sequence ID" value="EIN04203.1"/>
    <property type="molecule type" value="Genomic_DNA"/>
</dbReference>
<evidence type="ECO:0000313" key="4">
    <source>
        <dbReference type="Proteomes" id="UP000054196"/>
    </source>
</evidence>
<dbReference type="InterPro" id="IPR052972">
    <property type="entry name" value="Sacsin_chaperone_reg"/>
</dbReference>
<evidence type="ECO:0000313" key="3">
    <source>
        <dbReference type="EMBL" id="EIN04203.1"/>
    </source>
</evidence>
<dbReference type="GO" id="GO:0030544">
    <property type="term" value="F:Hsp70 protein binding"/>
    <property type="evidence" value="ECO:0007669"/>
    <property type="project" value="TreeGrafter"/>
</dbReference>
<dbReference type="GeneID" id="18880199"/>
<dbReference type="Proteomes" id="UP000054196">
    <property type="component" value="Unassembled WGS sequence"/>
</dbReference>
<dbReference type="SUPFAM" id="SSF55874">
    <property type="entry name" value="ATPase domain of HSP90 chaperone/DNA topoisomerase II/histidine kinase"/>
    <property type="match status" value="1"/>
</dbReference>
<dbReference type="InterPro" id="IPR036890">
    <property type="entry name" value="HATPase_C_sf"/>
</dbReference>
<dbReference type="OMA" id="MPLESCI"/>
<feature type="compositionally biased region" description="Basic and acidic residues" evidence="1">
    <location>
        <begin position="346"/>
        <end position="356"/>
    </location>
</feature>
<dbReference type="InterPro" id="IPR058210">
    <property type="entry name" value="SACS/Nov_dom"/>
</dbReference>
<dbReference type="RefSeq" id="XP_007388674.1">
    <property type="nucleotide sequence ID" value="XM_007388612.1"/>
</dbReference>
<sequence length="1181" mass="131387">MTQGLLSRRVPLTDDVFLLDTRSYPSKSIFDDDLVDTQGPALLAFNDRRFTDADWDALQKINQSSKKVDTSKIGKYGLGIRSCYHITDNIEIRSGSDLAIFDPHQRFGSHPGGRRINVTGGGEEYSDQLSGFGAFIPEDAKYSSFDGTIVRLPLRTRHGSSLSSEVVQPAVIRRLLVDFVQKEMDIALLFLNNVKIIEIYEDYVDPKHLLARVEVFDGPRTEAETFGSIRHSAETFLRTITLSTIEPARQVTAQWRVMRTRFTPDEVSRQLTDRLRYDASLDVQEEKLLPYISLASPTSPEGPFTNGRLFTYLPLPIPTGLPVHIHALFALTPDRQHLRNANEQGSPDKSRDRRVDTSPSSAGQGLTAWPNRTILEWNKILFDTLIPHTVADLLTVLSTSGQVVDVLRVCSCSAFYANEASRPDWSPVFDQLLKLVLNLDMTIWPTVRPPASAVSDAMKAASSTLFCSENEDFATINAVAEAGGFVTRVPRHLLDLLRGYDITKSRILSPEAVHHELLEHCKKPLQDLSNSSRLAILEYLAQGGNMRNISGLPIVPTVGGPFVALQRLESSRGYRPRSHILLTRDDIDVFGRLAPDAIDLRLLSAAAAAQLMDSGVRDLNVRKLSNEAVLDLIQPVVAAICNQVTEVNDSDVVDWSKIFWAWMASKSRHSLIDGLRHVPILPDRKRGFRLVDDGIFPMDVTPTCCYALEQFCVSFLPSDFPPTAQKFLRENGIMKSTSSVPDLLQHLKIPESCSVHRAVELVAVRRHLALQIGSLAALNSAQRAVLRCLPLYPISVPSTPARAGLRSLPQNAEIYCLDGDVKLLPTLRNTVFVLNEDGVLPLCRAICGTDRTAISQDGVIELAVHYMTEQAPIVQRQVVEYCGDVLQASNLAPRVRQLLGSTPFVMAQDGTRRAPNDLYMPDSPVSSILSPGHPRLPSQTTPDEQDMVKTLALNNYLCSRPSEDLFRETIVRLGSGSVADTEDRALSYRLLELMNQADAPIHNLPLHDYAWLPAGRQGLHKPSECRDSLNSVVFDRVLPVIRDFNFTPTLRAALKWDMPLESCILARQIYAVAKSPTSIQSQWRRLVSTIKQLASNTPNIAVDIQVISAELGDCHWVPIRPGLLVDVSHAVLESHPDVPNFYAVASELIHDDYTRHFLLNVGCSERQVRPGIRSNHKLTWN</sequence>
<dbReference type="AlphaFoldDB" id="R7S1W1"/>
<dbReference type="PANTHER" id="PTHR15600">
    <property type="entry name" value="SACSIN"/>
    <property type="match status" value="1"/>
</dbReference>
<feature type="region of interest" description="Disordered" evidence="1">
    <location>
        <begin position="336"/>
        <end position="365"/>
    </location>
</feature>